<proteinExistence type="predicted"/>
<reference evidence="3" key="1">
    <citation type="submission" date="2016-10" db="EMBL/GenBank/DDBJ databases">
        <authorList>
            <person name="Varghese N."/>
            <person name="Submissions S."/>
        </authorList>
    </citation>
    <scope>NUCLEOTIDE SEQUENCE [LARGE SCALE GENOMIC DNA]</scope>
    <source>
        <strain evidence="3">DSM 17465</strain>
    </source>
</reference>
<protein>
    <recommendedName>
        <fullName evidence="4">VOC domain-containing protein</fullName>
    </recommendedName>
</protein>
<sequence>MLFNSLQGKGAVVRRFALGFVASFAFASAVSAEPFQEVTVGVPVPSLAEAEAWYTKFLGPDTEVLRPVPGIVEFKVAPGVWFQVFEVDDTQPSGAIVRFMVEDMAASQTARTALKIDTGEAVEIPEVVTYSEFADPFGNALGLYQMP</sequence>
<evidence type="ECO:0000313" key="2">
    <source>
        <dbReference type="EMBL" id="SFT94351.1"/>
    </source>
</evidence>
<evidence type="ECO:0000256" key="1">
    <source>
        <dbReference type="SAM" id="SignalP"/>
    </source>
</evidence>
<evidence type="ECO:0000313" key="3">
    <source>
        <dbReference type="Proteomes" id="UP000183371"/>
    </source>
</evidence>
<feature type="signal peptide" evidence="1">
    <location>
        <begin position="1"/>
        <end position="32"/>
    </location>
</feature>
<accession>A0A1I7C4K7</accession>
<gene>
    <name evidence="2" type="ORF">SAMN05444141_105162</name>
</gene>
<organism evidence="2 3">
    <name type="scientific">Pseudovibrio denitrificans</name>
    <dbReference type="NCBI Taxonomy" id="258256"/>
    <lineage>
        <taxon>Bacteria</taxon>
        <taxon>Pseudomonadati</taxon>
        <taxon>Pseudomonadota</taxon>
        <taxon>Alphaproteobacteria</taxon>
        <taxon>Hyphomicrobiales</taxon>
        <taxon>Stappiaceae</taxon>
        <taxon>Pseudovibrio</taxon>
    </lineage>
</organism>
<dbReference type="RefSeq" id="WP_054784430.1">
    <property type="nucleotide sequence ID" value="NZ_FPBD01000005.1"/>
</dbReference>
<dbReference type="InterPro" id="IPR029068">
    <property type="entry name" value="Glyas_Bleomycin-R_OHBP_Dase"/>
</dbReference>
<dbReference type="CDD" id="cd06587">
    <property type="entry name" value="VOC"/>
    <property type="match status" value="1"/>
</dbReference>
<dbReference type="SUPFAM" id="SSF54593">
    <property type="entry name" value="Glyoxalase/Bleomycin resistance protein/Dihydroxybiphenyl dioxygenase"/>
    <property type="match status" value="1"/>
</dbReference>
<keyword evidence="1" id="KW-0732">Signal</keyword>
<dbReference type="EMBL" id="FPBD01000005">
    <property type="protein sequence ID" value="SFT94351.1"/>
    <property type="molecule type" value="Genomic_DNA"/>
</dbReference>
<evidence type="ECO:0008006" key="4">
    <source>
        <dbReference type="Google" id="ProtNLM"/>
    </source>
</evidence>
<dbReference type="AlphaFoldDB" id="A0A1I7C4K7"/>
<feature type="chain" id="PRO_5010267964" description="VOC domain-containing protein" evidence="1">
    <location>
        <begin position="33"/>
        <end position="147"/>
    </location>
</feature>
<dbReference type="Proteomes" id="UP000183371">
    <property type="component" value="Unassembled WGS sequence"/>
</dbReference>
<name>A0A1I7C4K7_9HYPH</name>
<dbReference type="Gene3D" id="3.10.180.10">
    <property type="entry name" value="2,3-Dihydroxybiphenyl 1,2-Dioxygenase, domain 1"/>
    <property type="match status" value="1"/>
</dbReference>
<keyword evidence="3" id="KW-1185">Reference proteome</keyword>